<sequence length="136" mass="16903">MRAEDTLQFMADFYPSIFPTRKHCLNHLFCTIGNGYRWVKGELVEDDDKKYNRYRLVKPVRKAEFEDERDWWVRYRFELEMHEETGKRINPDYFFEWSQPSREYSYIYHFPKNIRPDWKALLEECRQMLKEDGVEI</sequence>
<dbReference type="OrthoDB" id="2042428at2"/>
<dbReference type="AlphaFoldDB" id="A0A9X5BJA4"/>
<evidence type="ECO:0000313" key="1">
    <source>
        <dbReference type="EMBL" id="NBJ94970.1"/>
    </source>
</evidence>
<proteinExistence type="predicted"/>
<gene>
    <name evidence="1" type="ORF">D5281_20960</name>
</gene>
<reference evidence="1" key="1">
    <citation type="submission" date="2018-09" db="EMBL/GenBank/DDBJ databases">
        <title>Murine metabolic-syndrome-specific gut microbial biobank.</title>
        <authorList>
            <person name="Liu C."/>
        </authorList>
    </citation>
    <scope>NUCLEOTIDE SEQUENCE</scope>
    <source>
        <strain evidence="1">D42-62</strain>
    </source>
</reference>
<dbReference type="EMBL" id="QZDT01000058">
    <property type="protein sequence ID" value="NBJ94970.1"/>
    <property type="molecule type" value="Genomic_DNA"/>
</dbReference>
<name>A0A9X5BJA4_9FIRM</name>
<protein>
    <submittedName>
        <fullName evidence="1">Uncharacterized protein</fullName>
    </submittedName>
</protein>
<organism evidence="1 2">
    <name type="scientific">Parablautia muri</name>
    <dbReference type="NCBI Taxonomy" id="2320879"/>
    <lineage>
        <taxon>Bacteria</taxon>
        <taxon>Bacillati</taxon>
        <taxon>Bacillota</taxon>
        <taxon>Clostridia</taxon>
        <taxon>Lachnospirales</taxon>
        <taxon>Lachnospiraceae</taxon>
        <taxon>Parablautia</taxon>
    </lineage>
</organism>
<comment type="caution">
    <text evidence="1">The sequence shown here is derived from an EMBL/GenBank/DDBJ whole genome shotgun (WGS) entry which is preliminary data.</text>
</comment>
<dbReference type="RefSeq" id="WP_160240472.1">
    <property type="nucleotide sequence ID" value="NZ_QZDT01000058.1"/>
</dbReference>
<evidence type="ECO:0000313" key="2">
    <source>
        <dbReference type="Proteomes" id="UP001154420"/>
    </source>
</evidence>
<keyword evidence="2" id="KW-1185">Reference proteome</keyword>
<accession>A0A9X5BJA4</accession>
<dbReference type="Proteomes" id="UP001154420">
    <property type="component" value="Unassembled WGS sequence"/>
</dbReference>